<sequence length="80" mass="9579">MHQEKEIERQDAIRLHVQQHSQHADLHYEELQGQQLIRIQRTGQEELEKREDELANQAHRAANHHQAQSLYTAILYATWM</sequence>
<name>F8PLY8_SERL3</name>
<dbReference type="HOGENOM" id="CLU_2591264_0_0_1"/>
<organism evidence="2">
    <name type="scientific">Serpula lacrymans var. lacrymans (strain S7.3)</name>
    <name type="common">Dry rot fungus</name>
    <dbReference type="NCBI Taxonomy" id="936435"/>
    <lineage>
        <taxon>Eukaryota</taxon>
        <taxon>Fungi</taxon>
        <taxon>Dikarya</taxon>
        <taxon>Basidiomycota</taxon>
        <taxon>Agaricomycotina</taxon>
        <taxon>Agaricomycetes</taxon>
        <taxon>Agaricomycetidae</taxon>
        <taxon>Boletales</taxon>
        <taxon>Coniophorineae</taxon>
        <taxon>Serpulaceae</taxon>
        <taxon>Serpula</taxon>
    </lineage>
</organism>
<reference evidence="2" key="1">
    <citation type="journal article" date="2011" name="Science">
        <title>The plant cell wall-decomposing machinery underlies the functional diversity of forest fungi.</title>
        <authorList>
            <person name="Eastwood D.C."/>
            <person name="Floudas D."/>
            <person name="Binder M."/>
            <person name="Majcherczyk A."/>
            <person name="Schneider P."/>
            <person name="Aerts A."/>
            <person name="Asiegbu F.O."/>
            <person name="Baker S.E."/>
            <person name="Barry K."/>
            <person name="Bendiksby M."/>
            <person name="Blumentritt M."/>
            <person name="Coutinho P.M."/>
            <person name="Cullen D."/>
            <person name="de Vries R.P."/>
            <person name="Gathman A."/>
            <person name="Goodell B."/>
            <person name="Henrissat B."/>
            <person name="Ihrmark K."/>
            <person name="Kauserud H."/>
            <person name="Kohler A."/>
            <person name="LaButti K."/>
            <person name="Lapidus A."/>
            <person name="Lavin J.L."/>
            <person name="Lee Y.-H."/>
            <person name="Lindquist E."/>
            <person name="Lilly W."/>
            <person name="Lucas S."/>
            <person name="Morin E."/>
            <person name="Murat C."/>
            <person name="Oguiza J.A."/>
            <person name="Park J."/>
            <person name="Pisabarro A.G."/>
            <person name="Riley R."/>
            <person name="Rosling A."/>
            <person name="Salamov A."/>
            <person name="Schmidt O."/>
            <person name="Schmutz J."/>
            <person name="Skrede I."/>
            <person name="Stenlid J."/>
            <person name="Wiebenga A."/>
            <person name="Xie X."/>
            <person name="Kuees U."/>
            <person name="Hibbett D.S."/>
            <person name="Hoffmeister D."/>
            <person name="Hoegberg N."/>
            <person name="Martin F."/>
            <person name="Grigoriev I.V."/>
            <person name="Watkinson S.C."/>
        </authorList>
    </citation>
    <scope>NUCLEOTIDE SEQUENCE [LARGE SCALE GENOMIC DNA]</scope>
    <source>
        <strain evidence="2">strain S7.3</strain>
    </source>
</reference>
<dbReference type="Proteomes" id="UP000008063">
    <property type="component" value="Unassembled WGS sequence"/>
</dbReference>
<dbReference type="EMBL" id="GL945476">
    <property type="protein sequence ID" value="EGO02620.1"/>
    <property type="molecule type" value="Genomic_DNA"/>
</dbReference>
<accession>F8PLY8</accession>
<keyword evidence="2" id="KW-1185">Reference proteome</keyword>
<evidence type="ECO:0000313" key="2">
    <source>
        <dbReference type="Proteomes" id="UP000008063"/>
    </source>
</evidence>
<dbReference type="AlphaFoldDB" id="F8PLY8"/>
<evidence type="ECO:0000313" key="1">
    <source>
        <dbReference type="EMBL" id="EGO02620.1"/>
    </source>
</evidence>
<gene>
    <name evidence="1" type="ORF">SERLA73DRAFT_70120</name>
</gene>
<proteinExistence type="predicted"/>
<protein>
    <submittedName>
        <fullName evidence="1">Uncharacterized protein</fullName>
    </submittedName>
</protein>
<dbReference type="InParanoid" id="F8PLY8"/>